<name>A0A815X3M2_9BILA</name>
<feature type="non-terminal residue" evidence="1">
    <location>
        <position position="58"/>
    </location>
</feature>
<dbReference type="EMBL" id="CAJNOT010016501">
    <property type="protein sequence ID" value="CAF1549125.1"/>
    <property type="molecule type" value="Genomic_DNA"/>
</dbReference>
<evidence type="ECO:0000313" key="1">
    <source>
        <dbReference type="EMBL" id="CAF1549125.1"/>
    </source>
</evidence>
<evidence type="ECO:0000313" key="2">
    <source>
        <dbReference type="Proteomes" id="UP000663864"/>
    </source>
</evidence>
<reference evidence="1" key="1">
    <citation type="submission" date="2021-02" db="EMBL/GenBank/DDBJ databases">
        <authorList>
            <person name="Nowell W R."/>
        </authorList>
    </citation>
    <scope>NUCLEOTIDE SEQUENCE</scope>
</reference>
<proteinExistence type="predicted"/>
<comment type="caution">
    <text evidence="1">The sequence shown here is derived from an EMBL/GenBank/DDBJ whole genome shotgun (WGS) entry which is preliminary data.</text>
</comment>
<sequence>MNKIKFQLFIYLLKPSIIFMLNNNDSFLSNEYFIDTCCSFNKNDKLNIYCNKNEIIRL</sequence>
<organism evidence="1 2">
    <name type="scientific">Rotaria sordida</name>
    <dbReference type="NCBI Taxonomy" id="392033"/>
    <lineage>
        <taxon>Eukaryota</taxon>
        <taxon>Metazoa</taxon>
        <taxon>Spiralia</taxon>
        <taxon>Gnathifera</taxon>
        <taxon>Rotifera</taxon>
        <taxon>Eurotatoria</taxon>
        <taxon>Bdelloidea</taxon>
        <taxon>Philodinida</taxon>
        <taxon>Philodinidae</taxon>
        <taxon>Rotaria</taxon>
    </lineage>
</organism>
<protein>
    <submittedName>
        <fullName evidence="1">Uncharacterized protein</fullName>
    </submittedName>
</protein>
<gene>
    <name evidence="1" type="ORF">ZHD862_LOCUS39301</name>
</gene>
<dbReference type="AlphaFoldDB" id="A0A815X3M2"/>
<accession>A0A815X3M2</accession>
<dbReference type="Proteomes" id="UP000663864">
    <property type="component" value="Unassembled WGS sequence"/>
</dbReference>